<accession>A0A328PC46</accession>
<gene>
    <name evidence="2" type="ORF">DPC56_06330</name>
</gene>
<sequence length="127" mass="15754">MEEKEKIEKLKNEIREKDKKIEELQMKLSEYKGRIDELREEKKRLNKRLNEFEVLRLDLKLKNIQSLEDENNRLKHRAEITKKLLDEAREKIEILEEIIKDFKNQKLIDRITKKEPETLIYYKKRFK</sequence>
<dbReference type="Gene3D" id="1.10.287.1490">
    <property type="match status" value="1"/>
</dbReference>
<organism evidence="2 3">
    <name type="scientific">Methanothermobacter tenebrarum</name>
    <dbReference type="NCBI Taxonomy" id="680118"/>
    <lineage>
        <taxon>Archaea</taxon>
        <taxon>Methanobacteriati</taxon>
        <taxon>Methanobacteriota</taxon>
        <taxon>Methanomada group</taxon>
        <taxon>Methanobacteria</taxon>
        <taxon>Methanobacteriales</taxon>
        <taxon>Methanobacteriaceae</taxon>
        <taxon>Methanothermobacter</taxon>
    </lineage>
</organism>
<evidence type="ECO:0000313" key="3">
    <source>
        <dbReference type="Proteomes" id="UP000249782"/>
    </source>
</evidence>
<evidence type="ECO:0000256" key="1">
    <source>
        <dbReference type="SAM" id="Coils"/>
    </source>
</evidence>
<evidence type="ECO:0000313" key="2">
    <source>
        <dbReference type="EMBL" id="RAO78721.1"/>
    </source>
</evidence>
<protein>
    <submittedName>
        <fullName evidence="2">Uncharacterized protein</fullName>
    </submittedName>
</protein>
<keyword evidence="3" id="KW-1185">Reference proteome</keyword>
<name>A0A328PC46_9EURY</name>
<dbReference type="AlphaFoldDB" id="A0A328PC46"/>
<dbReference type="SUPFAM" id="SSF57997">
    <property type="entry name" value="Tropomyosin"/>
    <property type="match status" value="1"/>
</dbReference>
<feature type="coiled-coil region" evidence="1">
    <location>
        <begin position="4"/>
        <end position="105"/>
    </location>
</feature>
<proteinExistence type="predicted"/>
<dbReference type="Proteomes" id="UP000249782">
    <property type="component" value="Unassembled WGS sequence"/>
</dbReference>
<reference evidence="2 3" key="1">
    <citation type="submission" date="2018-06" db="EMBL/GenBank/DDBJ databases">
        <title>Draft genome sequence of hyperthermophilic methanogen Methanothermobacter tenebrarum sp. MCM-B 1447.</title>
        <authorList>
            <person name="Pore S.D."/>
            <person name="Dagar S."/>
            <person name="Dhakephalkar P.K."/>
        </authorList>
    </citation>
    <scope>NUCLEOTIDE SEQUENCE [LARGE SCALE GENOMIC DNA]</scope>
    <source>
        <strain evidence="2 3">MCM B 1447</strain>
    </source>
</reference>
<comment type="caution">
    <text evidence="2">The sequence shown here is derived from an EMBL/GenBank/DDBJ whole genome shotgun (WGS) entry which is preliminary data.</text>
</comment>
<dbReference type="EMBL" id="QLOE01000008">
    <property type="protein sequence ID" value="RAO78721.1"/>
    <property type="molecule type" value="Genomic_DNA"/>
</dbReference>
<keyword evidence="1" id="KW-0175">Coiled coil</keyword>
<dbReference type="OrthoDB" id="80968at2157"/>